<dbReference type="AlphaFoldDB" id="X6LCB6"/>
<evidence type="ECO:0000313" key="2">
    <source>
        <dbReference type="Proteomes" id="UP000023152"/>
    </source>
</evidence>
<protein>
    <recommendedName>
        <fullName evidence="3">Agenet-like domain-containing protein</fullName>
    </recommendedName>
</protein>
<dbReference type="Proteomes" id="UP000023152">
    <property type="component" value="Unassembled WGS sequence"/>
</dbReference>
<organism evidence="1 2">
    <name type="scientific">Reticulomyxa filosa</name>
    <dbReference type="NCBI Taxonomy" id="46433"/>
    <lineage>
        <taxon>Eukaryota</taxon>
        <taxon>Sar</taxon>
        <taxon>Rhizaria</taxon>
        <taxon>Retaria</taxon>
        <taxon>Foraminifera</taxon>
        <taxon>Monothalamids</taxon>
        <taxon>Reticulomyxidae</taxon>
        <taxon>Reticulomyxa</taxon>
    </lineage>
</organism>
<gene>
    <name evidence="1" type="ORF">RFI_38502</name>
</gene>
<reference evidence="1 2" key="1">
    <citation type="journal article" date="2013" name="Curr. Biol.">
        <title>The Genome of the Foraminiferan Reticulomyxa filosa.</title>
        <authorList>
            <person name="Glockner G."/>
            <person name="Hulsmann N."/>
            <person name="Schleicher M."/>
            <person name="Noegel A.A."/>
            <person name="Eichinger L."/>
            <person name="Gallinger C."/>
            <person name="Pawlowski J."/>
            <person name="Sierra R."/>
            <person name="Euteneuer U."/>
            <person name="Pillet L."/>
            <person name="Moustafa A."/>
            <person name="Platzer M."/>
            <person name="Groth M."/>
            <person name="Szafranski K."/>
            <person name="Schliwa M."/>
        </authorList>
    </citation>
    <scope>NUCLEOTIDE SEQUENCE [LARGE SCALE GENOMIC DNA]</scope>
</reference>
<feature type="non-terminal residue" evidence="1">
    <location>
        <position position="1"/>
    </location>
</feature>
<evidence type="ECO:0008006" key="3">
    <source>
        <dbReference type="Google" id="ProtNLM"/>
    </source>
</evidence>
<proteinExistence type="predicted"/>
<dbReference type="EMBL" id="ASPP01045226">
    <property type="protein sequence ID" value="ETN98985.1"/>
    <property type="molecule type" value="Genomic_DNA"/>
</dbReference>
<evidence type="ECO:0000313" key="1">
    <source>
        <dbReference type="EMBL" id="ETN98985.1"/>
    </source>
</evidence>
<comment type="caution">
    <text evidence="1">The sequence shown here is derived from an EMBL/GenBank/DDBJ whole genome shotgun (WGS) entry which is preliminary data.</text>
</comment>
<sequence>EIECFAKARNISARQANRFDHLKIGDFVDINPKMIHPGWITGEIRRKDKHSGQIQLVYEKDTKSKLIWIHLDDVNSIDEFMSKSGQVQKTQINLEKQIIDSNSFEGFNSTN</sequence>
<keyword evidence="2" id="KW-1185">Reference proteome</keyword>
<accession>X6LCB6</accession>
<name>X6LCB6_RETFI</name>